<keyword evidence="1" id="KW-0812">Transmembrane</keyword>
<dbReference type="SUPFAM" id="SSF55874">
    <property type="entry name" value="ATPase domain of HSP90 chaperone/DNA topoisomerase II/histidine kinase"/>
    <property type="match status" value="1"/>
</dbReference>
<gene>
    <name evidence="3" type="ORF">ATO12_13975</name>
</gene>
<evidence type="ECO:0000256" key="1">
    <source>
        <dbReference type="SAM" id="Phobius"/>
    </source>
</evidence>
<evidence type="ECO:0000313" key="4">
    <source>
        <dbReference type="Proteomes" id="UP000023541"/>
    </source>
</evidence>
<dbReference type="EMBL" id="AQRA01000004">
    <property type="protein sequence ID" value="EZH73984.1"/>
    <property type="molecule type" value="Genomic_DNA"/>
</dbReference>
<dbReference type="Pfam" id="PF06580">
    <property type="entry name" value="His_kinase"/>
    <property type="match status" value="1"/>
</dbReference>
<dbReference type="STRING" id="1317122.ATO12_13975"/>
<name>A0A023BVL0_9FLAO</name>
<dbReference type="eggNOG" id="COG2972">
    <property type="taxonomic scope" value="Bacteria"/>
</dbReference>
<feature type="transmembrane region" description="Helical" evidence="1">
    <location>
        <begin position="127"/>
        <end position="151"/>
    </location>
</feature>
<feature type="transmembrane region" description="Helical" evidence="1">
    <location>
        <begin position="86"/>
        <end position="107"/>
    </location>
</feature>
<dbReference type="AlphaFoldDB" id="A0A023BVL0"/>
<feature type="transmembrane region" description="Helical" evidence="1">
    <location>
        <begin position="12"/>
        <end position="34"/>
    </location>
</feature>
<evidence type="ECO:0000259" key="2">
    <source>
        <dbReference type="Pfam" id="PF06580"/>
    </source>
</evidence>
<proteinExistence type="predicted"/>
<dbReference type="Proteomes" id="UP000023541">
    <property type="component" value="Unassembled WGS sequence"/>
</dbReference>
<dbReference type="Gene3D" id="3.30.565.10">
    <property type="entry name" value="Histidine kinase-like ATPase, C-terminal domain"/>
    <property type="match status" value="1"/>
</dbReference>
<dbReference type="InterPro" id="IPR010559">
    <property type="entry name" value="Sig_transdc_His_kin_internal"/>
</dbReference>
<dbReference type="PANTHER" id="PTHR34220">
    <property type="entry name" value="SENSOR HISTIDINE KINASE YPDA"/>
    <property type="match status" value="1"/>
</dbReference>
<dbReference type="PANTHER" id="PTHR34220:SF7">
    <property type="entry name" value="SENSOR HISTIDINE KINASE YPDA"/>
    <property type="match status" value="1"/>
</dbReference>
<organism evidence="3 4">
    <name type="scientific">Aquimarina atlantica</name>
    <dbReference type="NCBI Taxonomy" id="1317122"/>
    <lineage>
        <taxon>Bacteria</taxon>
        <taxon>Pseudomonadati</taxon>
        <taxon>Bacteroidota</taxon>
        <taxon>Flavobacteriia</taxon>
        <taxon>Flavobacteriales</taxon>
        <taxon>Flavobacteriaceae</taxon>
        <taxon>Aquimarina</taxon>
    </lineage>
</organism>
<feature type="domain" description="Signal transduction histidine kinase internal region" evidence="2">
    <location>
        <begin position="172"/>
        <end position="250"/>
    </location>
</feature>
<evidence type="ECO:0000313" key="3">
    <source>
        <dbReference type="EMBL" id="EZH73984.1"/>
    </source>
</evidence>
<dbReference type="GO" id="GO:0000155">
    <property type="term" value="F:phosphorelay sensor kinase activity"/>
    <property type="evidence" value="ECO:0007669"/>
    <property type="project" value="InterPro"/>
</dbReference>
<dbReference type="InterPro" id="IPR050640">
    <property type="entry name" value="Bact_2-comp_sensor_kinase"/>
</dbReference>
<protein>
    <recommendedName>
        <fullName evidence="2">Signal transduction histidine kinase internal region domain-containing protein</fullName>
    </recommendedName>
</protein>
<keyword evidence="4" id="KW-1185">Reference proteome</keyword>
<reference evidence="3 4" key="1">
    <citation type="submission" date="2014-04" db="EMBL/GenBank/DDBJ databases">
        <title>Aquimarina sp. 22II-S11-z7 Genome Sequencing.</title>
        <authorList>
            <person name="Lai Q."/>
        </authorList>
    </citation>
    <scope>NUCLEOTIDE SEQUENCE [LARGE SCALE GENOMIC DNA]</scope>
    <source>
        <strain evidence="3 4">22II-S11-z7</strain>
    </source>
</reference>
<comment type="caution">
    <text evidence="3">The sequence shown here is derived from an EMBL/GenBank/DDBJ whole genome shotgun (WGS) entry which is preliminary data.</text>
</comment>
<dbReference type="InterPro" id="IPR036890">
    <property type="entry name" value="HATPase_C_sf"/>
</dbReference>
<feature type="transmembrane region" description="Helical" evidence="1">
    <location>
        <begin position="54"/>
        <end position="74"/>
    </location>
</feature>
<dbReference type="GO" id="GO:0016020">
    <property type="term" value="C:membrane"/>
    <property type="evidence" value="ECO:0007669"/>
    <property type="project" value="InterPro"/>
</dbReference>
<accession>A0A023BVL0</accession>
<sequence length="362" mass="42094">MILRILKMLDKKLFRFIVLFYILACLFGLVNALFQKISGVSLKSFTWIGLIMNYLFNYGTKFIFIILSIIFTRVYIMHKFSLPISIIIHTLISVLLSLYSSILLLGYEKYILGFTDVIDIKVILLRLAYSSNFNFFVYFTLITILYAYYYFKKQKDQEIKESNLKAQLLDSKIKVLQSQLQPHFLFNALNDISSLMDIDIEKSQDALADLSEMLRKTLSIKDVKYITLEEELSILNKYLDIEKLRFGEKLNFKIDIADCILLEKVPPLILQPIVENSIKHGFSYTHDTIVIGVKVFILHDDIVFEITNNGAQLRQEKVVFGNGISNVLERIDTLYQSNYSFEIRNNENSGVINCIKIPRIFE</sequence>
<keyword evidence="1" id="KW-0472">Membrane</keyword>
<keyword evidence="1" id="KW-1133">Transmembrane helix</keyword>